<protein>
    <submittedName>
        <fullName evidence="1">Uncharacterized protein</fullName>
    </submittedName>
</protein>
<dbReference type="AlphaFoldDB" id="A0A926NC99"/>
<dbReference type="RefSeq" id="WP_191139315.1">
    <property type="nucleotide sequence ID" value="NZ_JACXAG020000002.1"/>
</dbReference>
<accession>A0A926NC99</accession>
<evidence type="ECO:0000313" key="2">
    <source>
        <dbReference type="Proteomes" id="UP000661691"/>
    </source>
</evidence>
<organism evidence="1 2">
    <name type="scientific">Polycladospora coralii</name>
    <dbReference type="NCBI Taxonomy" id="2771432"/>
    <lineage>
        <taxon>Bacteria</taxon>
        <taxon>Bacillati</taxon>
        <taxon>Bacillota</taxon>
        <taxon>Bacilli</taxon>
        <taxon>Bacillales</taxon>
        <taxon>Thermoactinomycetaceae</taxon>
        <taxon>Polycladospora</taxon>
    </lineage>
</organism>
<name>A0A926NC99_9BACL</name>
<dbReference type="EMBL" id="JACXAH010000001">
    <property type="protein sequence ID" value="MBD1370773.1"/>
    <property type="molecule type" value="Genomic_DNA"/>
</dbReference>
<gene>
    <name evidence="1" type="ORF">IC620_00160</name>
</gene>
<proteinExistence type="predicted"/>
<keyword evidence="2" id="KW-1185">Reference proteome</keyword>
<evidence type="ECO:0000313" key="1">
    <source>
        <dbReference type="EMBL" id="MBD1370773.1"/>
    </source>
</evidence>
<reference evidence="1" key="1">
    <citation type="submission" date="2020-09" db="EMBL/GenBank/DDBJ databases">
        <title>A novel bacterium of genus Hazenella, isolated from South China Sea.</title>
        <authorList>
            <person name="Huang H."/>
            <person name="Mo K."/>
            <person name="Hu Y."/>
        </authorList>
    </citation>
    <scope>NUCLEOTIDE SEQUENCE</scope>
    <source>
        <strain evidence="1">IB182357</strain>
    </source>
</reference>
<dbReference type="Proteomes" id="UP000661691">
    <property type="component" value="Unassembled WGS sequence"/>
</dbReference>
<comment type="caution">
    <text evidence="1">The sequence shown here is derived from an EMBL/GenBank/DDBJ whole genome shotgun (WGS) entry which is preliminary data.</text>
</comment>
<sequence>MDALEKRMTALEALASSPRTVGTFDHVTINHMEAGIILSFLQSHQKTPLYPVFLNHVVRHFAWIAALAKTDCLIRLRKARRNRTPNDRQFMMWYNNQSKLAVPSLLEVDHLSEDYFMNKDFWGKAIATITAIEAYLGVLNTEHIAARDFQDLLTFQEGLLFICKKMKEKQTNIEGPVHTADLHMIFRTATYANAVILMSAIDHHIYSLQEQQ</sequence>